<evidence type="ECO:0000256" key="4">
    <source>
        <dbReference type="ARBA" id="ARBA00023242"/>
    </source>
</evidence>
<sequence length="217" mass="23716">MAASTVPDGKAVCSSDVDLLLHPELLSQDFMRLILTQKNVCTRDCGSRDRLTELYLRHVIPLPQRTLPNSRWGRRVEKSRGRHTPAGHSSSNDHNRKRPLIVFDGSASHSGPLKVRKPEGSTAPTGITDRLKPPPAANVSNPIRKLSGNTSSSSVRCTTDAANLKREAKSSVGTFSSTSVIHTYNQNDSTFQGKGVNSIVTPTSPEVKKKIQRVTWP</sequence>
<gene>
    <name evidence="6" type="primary">c21h2orf49</name>
</gene>
<dbReference type="Ensembl" id="ENSENLT00000048317.1">
    <property type="protein sequence ID" value="ENSENLP00000047178.1"/>
    <property type="gene ID" value="ENSENLG00000019973.1"/>
</dbReference>
<keyword evidence="7" id="KW-1185">Reference proteome</keyword>
<proteinExistence type="inferred from homology"/>
<feature type="region of interest" description="Disordered" evidence="5">
    <location>
        <begin position="66"/>
        <end position="158"/>
    </location>
</feature>
<dbReference type="InParanoid" id="A0A665WT04"/>
<dbReference type="GO" id="GO:0072669">
    <property type="term" value="C:tRNA-splicing ligase complex"/>
    <property type="evidence" value="ECO:0007669"/>
    <property type="project" value="InterPro"/>
</dbReference>
<dbReference type="AlphaFoldDB" id="A0A665WT04"/>
<evidence type="ECO:0000256" key="3">
    <source>
        <dbReference type="ARBA" id="ARBA00015134"/>
    </source>
</evidence>
<comment type="similarity">
    <text evidence="2">Belongs to the ashwin family.</text>
</comment>
<evidence type="ECO:0000313" key="7">
    <source>
        <dbReference type="Proteomes" id="UP000472264"/>
    </source>
</evidence>
<dbReference type="PANTHER" id="PTHR28359:SF1">
    <property type="entry name" value="ASHWIN"/>
    <property type="match status" value="1"/>
</dbReference>
<accession>A0A665WT04</accession>
<dbReference type="FunCoup" id="A0A665WT04">
    <property type="interactions" value="1288"/>
</dbReference>
<feature type="compositionally biased region" description="Polar residues" evidence="5">
    <location>
        <begin position="147"/>
        <end position="158"/>
    </location>
</feature>
<reference evidence="6" key="1">
    <citation type="submission" date="2021-04" db="EMBL/GenBank/DDBJ databases">
        <authorList>
            <consortium name="Wellcome Sanger Institute Data Sharing"/>
        </authorList>
    </citation>
    <scope>NUCLEOTIDE SEQUENCE [LARGE SCALE GENOMIC DNA]</scope>
</reference>
<comment type="subcellular location">
    <subcellularLocation>
        <location evidence="1">Nucleus</location>
    </subcellularLocation>
</comment>
<dbReference type="PANTHER" id="PTHR28359">
    <property type="entry name" value="ASHWIN"/>
    <property type="match status" value="1"/>
</dbReference>
<dbReference type="GO" id="GO:0005634">
    <property type="term" value="C:nucleus"/>
    <property type="evidence" value="ECO:0007669"/>
    <property type="project" value="UniProtKB-SubCell"/>
</dbReference>
<dbReference type="Pfam" id="PF15323">
    <property type="entry name" value="Ashwin"/>
    <property type="match status" value="1"/>
</dbReference>
<evidence type="ECO:0000256" key="1">
    <source>
        <dbReference type="ARBA" id="ARBA00004123"/>
    </source>
</evidence>
<evidence type="ECO:0000256" key="5">
    <source>
        <dbReference type="SAM" id="MobiDB-lite"/>
    </source>
</evidence>
<name>A0A665WT04_ECHNA</name>
<dbReference type="OMA" id="SRWGKRM"/>
<evidence type="ECO:0000256" key="2">
    <source>
        <dbReference type="ARBA" id="ARBA00007855"/>
    </source>
</evidence>
<protein>
    <recommendedName>
        <fullName evidence="3">Ashwin</fullName>
    </recommendedName>
</protein>
<organism evidence="6 7">
    <name type="scientific">Echeneis naucrates</name>
    <name type="common">Live sharksucker</name>
    <dbReference type="NCBI Taxonomy" id="173247"/>
    <lineage>
        <taxon>Eukaryota</taxon>
        <taxon>Metazoa</taxon>
        <taxon>Chordata</taxon>
        <taxon>Craniata</taxon>
        <taxon>Vertebrata</taxon>
        <taxon>Euteleostomi</taxon>
        <taxon>Actinopterygii</taxon>
        <taxon>Neopterygii</taxon>
        <taxon>Teleostei</taxon>
        <taxon>Neoteleostei</taxon>
        <taxon>Acanthomorphata</taxon>
        <taxon>Carangaria</taxon>
        <taxon>Carangiformes</taxon>
        <taxon>Echeneidae</taxon>
        <taxon>Echeneis</taxon>
    </lineage>
</organism>
<dbReference type="GO" id="GO:0048598">
    <property type="term" value="P:embryonic morphogenesis"/>
    <property type="evidence" value="ECO:0007669"/>
    <property type="project" value="InterPro"/>
</dbReference>
<reference evidence="6" key="3">
    <citation type="submission" date="2025-09" db="UniProtKB">
        <authorList>
            <consortium name="Ensembl"/>
        </authorList>
    </citation>
    <scope>IDENTIFICATION</scope>
</reference>
<dbReference type="InterPro" id="IPR024887">
    <property type="entry name" value="Ashwin"/>
</dbReference>
<dbReference type="Proteomes" id="UP000472264">
    <property type="component" value="Chromosome 21"/>
</dbReference>
<reference evidence="6" key="2">
    <citation type="submission" date="2025-08" db="UniProtKB">
        <authorList>
            <consortium name="Ensembl"/>
        </authorList>
    </citation>
    <scope>IDENTIFICATION</scope>
</reference>
<keyword evidence="4" id="KW-0539">Nucleus</keyword>
<evidence type="ECO:0000313" key="6">
    <source>
        <dbReference type="Ensembl" id="ENSENLP00000047178.1"/>
    </source>
</evidence>